<dbReference type="InterPro" id="IPR017927">
    <property type="entry name" value="FAD-bd_FR_type"/>
</dbReference>
<dbReference type="Proteomes" id="UP000700596">
    <property type="component" value="Unassembled WGS sequence"/>
</dbReference>
<dbReference type="GO" id="GO:0015677">
    <property type="term" value="P:copper ion import"/>
    <property type="evidence" value="ECO:0007669"/>
    <property type="project" value="TreeGrafter"/>
</dbReference>
<keyword evidence="7" id="KW-0325">Glycoprotein</keyword>
<dbReference type="SUPFAM" id="SSF52343">
    <property type="entry name" value="Ferredoxin reductase-like, C-terminal NADP-linked domain"/>
    <property type="match status" value="1"/>
</dbReference>
<evidence type="ECO:0000256" key="8">
    <source>
        <dbReference type="SAM" id="Phobius"/>
    </source>
</evidence>
<dbReference type="GO" id="GO:0000293">
    <property type="term" value="F:ferric-chelate reductase activity"/>
    <property type="evidence" value="ECO:0007669"/>
    <property type="project" value="TreeGrafter"/>
</dbReference>
<dbReference type="GO" id="GO:0006879">
    <property type="term" value="P:intracellular iron ion homeostasis"/>
    <property type="evidence" value="ECO:0007669"/>
    <property type="project" value="TreeGrafter"/>
</dbReference>
<keyword evidence="4 8" id="KW-1133">Transmembrane helix</keyword>
<feature type="transmembrane region" description="Helical" evidence="8">
    <location>
        <begin position="408"/>
        <end position="426"/>
    </location>
</feature>
<evidence type="ECO:0000256" key="3">
    <source>
        <dbReference type="ARBA" id="ARBA00022692"/>
    </source>
</evidence>
<keyword evidence="12" id="KW-1185">Reference proteome</keyword>
<feature type="transmembrane region" description="Helical" evidence="8">
    <location>
        <begin position="168"/>
        <end position="189"/>
    </location>
</feature>
<feature type="transmembrane region" description="Helical" evidence="8">
    <location>
        <begin position="233"/>
        <end position="253"/>
    </location>
</feature>
<feature type="transmembrane region" description="Helical" evidence="8">
    <location>
        <begin position="278"/>
        <end position="301"/>
    </location>
</feature>
<gene>
    <name evidence="11" type="ORF">B0J11DRAFT_225383</name>
</gene>
<accession>A0A9P9E842</accession>
<evidence type="ECO:0000256" key="6">
    <source>
        <dbReference type="ARBA" id="ARBA00023136"/>
    </source>
</evidence>
<dbReference type="PANTHER" id="PTHR32361:SF9">
    <property type="entry name" value="FERRIC REDUCTASE TRANSMEMBRANE COMPONENT 3-RELATED"/>
    <property type="match status" value="1"/>
</dbReference>
<keyword evidence="9" id="KW-0732">Signal</keyword>
<dbReference type="InterPro" id="IPR013130">
    <property type="entry name" value="Fe3_Rdtase_TM_dom"/>
</dbReference>
<evidence type="ECO:0000313" key="11">
    <source>
        <dbReference type="EMBL" id="KAH7132359.1"/>
    </source>
</evidence>
<dbReference type="AlphaFoldDB" id="A0A9P9E842"/>
<dbReference type="SFLD" id="SFLDG01168">
    <property type="entry name" value="Ferric_reductase_subgroup_(FRE"/>
    <property type="match status" value="1"/>
</dbReference>
<feature type="transmembrane region" description="Helical" evidence="8">
    <location>
        <begin position="347"/>
        <end position="369"/>
    </location>
</feature>
<feature type="transmembrane region" description="Helical" evidence="8">
    <location>
        <begin position="376"/>
        <end position="396"/>
    </location>
</feature>
<dbReference type="PANTHER" id="PTHR32361">
    <property type="entry name" value="FERRIC/CUPRIC REDUCTASE TRANSMEMBRANE COMPONENT"/>
    <property type="match status" value="1"/>
</dbReference>
<feature type="domain" description="FAD-binding FR-type" evidence="10">
    <location>
        <begin position="415"/>
        <end position="570"/>
    </location>
</feature>
<dbReference type="Pfam" id="PF01794">
    <property type="entry name" value="Ferric_reduct"/>
    <property type="match status" value="1"/>
</dbReference>
<comment type="subcellular location">
    <subcellularLocation>
        <location evidence="1">Membrane</location>
        <topology evidence="1">Multi-pass membrane protein</topology>
    </subcellularLocation>
</comment>
<keyword evidence="6 8" id="KW-0472">Membrane</keyword>
<dbReference type="InterPro" id="IPR051410">
    <property type="entry name" value="Ferric/Cupric_Reductase"/>
</dbReference>
<dbReference type="Gene3D" id="3.40.50.80">
    <property type="entry name" value="Nucleotide-binding domain of ferredoxin-NADP reductase (FNR) module"/>
    <property type="match status" value="1"/>
</dbReference>
<evidence type="ECO:0000256" key="5">
    <source>
        <dbReference type="ARBA" id="ARBA00023065"/>
    </source>
</evidence>
<dbReference type="PROSITE" id="PS51384">
    <property type="entry name" value="FAD_FR"/>
    <property type="match status" value="1"/>
</dbReference>
<dbReference type="GO" id="GO:0006826">
    <property type="term" value="P:iron ion transport"/>
    <property type="evidence" value="ECO:0007669"/>
    <property type="project" value="TreeGrafter"/>
</dbReference>
<protein>
    <submittedName>
        <fullName evidence="11">Ferric reductase like transmembrane component-domain-containing protein</fullName>
    </submittedName>
</protein>
<evidence type="ECO:0000259" key="10">
    <source>
        <dbReference type="PROSITE" id="PS51384"/>
    </source>
</evidence>
<dbReference type="EMBL" id="JAGMWT010000003">
    <property type="protein sequence ID" value="KAH7132359.1"/>
    <property type="molecule type" value="Genomic_DNA"/>
</dbReference>
<reference evidence="11" key="1">
    <citation type="journal article" date="2021" name="Nat. Commun.">
        <title>Genetic determinants of endophytism in the Arabidopsis root mycobiome.</title>
        <authorList>
            <person name="Mesny F."/>
            <person name="Miyauchi S."/>
            <person name="Thiergart T."/>
            <person name="Pickel B."/>
            <person name="Atanasova L."/>
            <person name="Karlsson M."/>
            <person name="Huettel B."/>
            <person name="Barry K.W."/>
            <person name="Haridas S."/>
            <person name="Chen C."/>
            <person name="Bauer D."/>
            <person name="Andreopoulos W."/>
            <person name="Pangilinan J."/>
            <person name="LaButti K."/>
            <person name="Riley R."/>
            <person name="Lipzen A."/>
            <person name="Clum A."/>
            <person name="Drula E."/>
            <person name="Henrissat B."/>
            <person name="Kohler A."/>
            <person name="Grigoriev I.V."/>
            <person name="Martin F.M."/>
            <person name="Hacquard S."/>
        </authorList>
    </citation>
    <scope>NUCLEOTIDE SEQUENCE</scope>
    <source>
        <strain evidence="11">MPI-CAGE-CH-0243</strain>
    </source>
</reference>
<sequence length="690" mass="76863">MKVYPILTVTCFASTIAGAFTGMGGSVMQPACGFACRNILLNCPLVCSEPMDHSVDHAGAHMGPPTSATCRANDDAYLTTLAYCLSSKCPKSVALWELEQFWAAPATTGDPTVPAKWSYQEALRNVNSTPSVAWAMGNTLNTTMLVNDRFWGIQYRFWPTLDYNSYIMFQYSIVLLVVGFAAPIAITWLSKLPYVSGLAERLNPYLIWPSTVGSYHVQSLPWSLGNPPAMGQALYICGFIILNIILSCVGYRTSQPHPWGYNKRGEILAYAGYRTGEFAFALLPLLILFAGRNNILLWLTNWSHSTFILLHRWVARLFALHTILHSVFLLAARLQTGTYKADIKLPYWQWGIAGTVFVSVMLVFSLLWMRQWSYEVFLIGHIILAVLVIVTSWYHLVLRFPNSQSHEYWLYAAFAVWAFDRIIRVLRVVKNGIRRATVTEVGAHHVRVEIPGIRFSGKPGYHGYVYFPTLTAYKPWENHPFSVNSTALLASYRRSPALSSPSTSLRHSSDVPEISKTETNIKETPATARPHSIDGITLYVRKSTGMTHFLQKHVGLLTLLDGPYANNPPASVLDTDRLILIGGGIGITGLLGFIHAHFNVKLAWTVKHSAEAVVQDLEPILSSVADREVRVGERIDIAALLRQEARAGYKRVGVVACGPPALCDDVRAVVSKLARHEKTIFELEIDAFSW</sequence>
<comment type="caution">
    <text evidence="11">The sequence shown here is derived from an EMBL/GenBank/DDBJ whole genome shotgun (WGS) entry which is preliminary data.</text>
</comment>
<evidence type="ECO:0000256" key="7">
    <source>
        <dbReference type="ARBA" id="ARBA00023180"/>
    </source>
</evidence>
<dbReference type="SFLD" id="SFLDS00052">
    <property type="entry name" value="Ferric_Reductase_Domain"/>
    <property type="match status" value="1"/>
</dbReference>
<evidence type="ECO:0000313" key="12">
    <source>
        <dbReference type="Proteomes" id="UP000700596"/>
    </source>
</evidence>
<dbReference type="GO" id="GO:0005886">
    <property type="term" value="C:plasma membrane"/>
    <property type="evidence" value="ECO:0007669"/>
    <property type="project" value="TreeGrafter"/>
</dbReference>
<dbReference type="OrthoDB" id="3784683at2759"/>
<feature type="chain" id="PRO_5040236003" evidence="9">
    <location>
        <begin position="20"/>
        <end position="690"/>
    </location>
</feature>
<evidence type="ECO:0000256" key="1">
    <source>
        <dbReference type="ARBA" id="ARBA00004141"/>
    </source>
</evidence>
<keyword evidence="2" id="KW-0813">Transport</keyword>
<name>A0A9P9E842_9PLEO</name>
<keyword evidence="3 8" id="KW-0812">Transmembrane</keyword>
<dbReference type="InterPro" id="IPR039261">
    <property type="entry name" value="FNR_nucleotide-bd"/>
</dbReference>
<evidence type="ECO:0000256" key="2">
    <source>
        <dbReference type="ARBA" id="ARBA00022448"/>
    </source>
</evidence>
<proteinExistence type="predicted"/>
<evidence type="ECO:0000256" key="9">
    <source>
        <dbReference type="SAM" id="SignalP"/>
    </source>
</evidence>
<evidence type="ECO:0000256" key="4">
    <source>
        <dbReference type="ARBA" id="ARBA00022989"/>
    </source>
</evidence>
<keyword evidence="5" id="KW-0406">Ion transport</keyword>
<organism evidence="11 12">
    <name type="scientific">Dendryphion nanum</name>
    <dbReference type="NCBI Taxonomy" id="256645"/>
    <lineage>
        <taxon>Eukaryota</taxon>
        <taxon>Fungi</taxon>
        <taxon>Dikarya</taxon>
        <taxon>Ascomycota</taxon>
        <taxon>Pezizomycotina</taxon>
        <taxon>Dothideomycetes</taxon>
        <taxon>Pleosporomycetidae</taxon>
        <taxon>Pleosporales</taxon>
        <taxon>Torulaceae</taxon>
        <taxon>Dendryphion</taxon>
    </lineage>
</organism>
<feature type="signal peptide" evidence="9">
    <location>
        <begin position="1"/>
        <end position="19"/>
    </location>
</feature>